<dbReference type="GO" id="GO:0005524">
    <property type="term" value="F:ATP binding"/>
    <property type="evidence" value="ECO:0007669"/>
    <property type="project" value="UniProtKB-KW"/>
</dbReference>
<dbReference type="InterPro" id="IPR017871">
    <property type="entry name" value="ABC_transporter-like_CS"/>
</dbReference>
<dbReference type="FunFam" id="3.40.50.300:FF:000056">
    <property type="entry name" value="Cell division ATP-binding protein FtsE"/>
    <property type="match status" value="1"/>
</dbReference>
<dbReference type="GO" id="GO:0022857">
    <property type="term" value="F:transmembrane transporter activity"/>
    <property type="evidence" value="ECO:0007669"/>
    <property type="project" value="TreeGrafter"/>
</dbReference>
<comment type="caution">
    <text evidence="5">The sequence shown here is derived from an EMBL/GenBank/DDBJ whole genome shotgun (WGS) entry which is preliminary data.</text>
</comment>
<dbReference type="InterPro" id="IPR003593">
    <property type="entry name" value="AAA+_ATPase"/>
</dbReference>
<dbReference type="PANTHER" id="PTHR24220">
    <property type="entry name" value="IMPORT ATP-BINDING PROTEIN"/>
    <property type="match status" value="1"/>
</dbReference>
<dbReference type="OrthoDB" id="9802264at2"/>
<dbReference type="InterPro" id="IPR003439">
    <property type="entry name" value="ABC_transporter-like_ATP-bd"/>
</dbReference>
<keyword evidence="3" id="KW-0067">ATP-binding</keyword>
<evidence type="ECO:0000256" key="1">
    <source>
        <dbReference type="ARBA" id="ARBA00005417"/>
    </source>
</evidence>
<evidence type="ECO:0000256" key="2">
    <source>
        <dbReference type="ARBA" id="ARBA00022741"/>
    </source>
</evidence>
<dbReference type="GO" id="GO:0016887">
    <property type="term" value="F:ATP hydrolysis activity"/>
    <property type="evidence" value="ECO:0007669"/>
    <property type="project" value="InterPro"/>
</dbReference>
<gene>
    <name evidence="5" type="ORF">Dpep_0201</name>
</gene>
<dbReference type="Proteomes" id="UP000006427">
    <property type="component" value="Unassembled WGS sequence"/>
</dbReference>
<protein>
    <submittedName>
        <fullName evidence="5">Sigma 54 interacting domain protein</fullName>
    </submittedName>
</protein>
<dbReference type="PANTHER" id="PTHR24220:SF470">
    <property type="entry name" value="CELL DIVISION ATP-BINDING PROTEIN FTSE"/>
    <property type="match status" value="1"/>
</dbReference>
<evidence type="ECO:0000259" key="4">
    <source>
        <dbReference type="PROSITE" id="PS50893"/>
    </source>
</evidence>
<dbReference type="Gene3D" id="3.40.50.300">
    <property type="entry name" value="P-loop containing nucleotide triphosphate hydrolases"/>
    <property type="match status" value="1"/>
</dbReference>
<dbReference type="STRING" id="469381.Dpep_0201"/>
<dbReference type="PaxDb" id="469381-Dpep_0201"/>
<dbReference type="PROSITE" id="PS50893">
    <property type="entry name" value="ABC_TRANSPORTER_2"/>
    <property type="match status" value="1"/>
</dbReference>
<dbReference type="PROSITE" id="PS00675">
    <property type="entry name" value="SIGMA54_INTERACT_1"/>
    <property type="match status" value="1"/>
</dbReference>
<name>D2Z315_9BACT</name>
<dbReference type="RefSeq" id="WP_005658828.1">
    <property type="nucleotide sequence ID" value="NZ_ABTR02000001.1"/>
</dbReference>
<reference evidence="5 6" key="1">
    <citation type="journal article" date="2010" name="Stand. Genomic Sci.">
        <title>Permanent draft genome sequence of Dethiosulfovibrio peptidovorans type strain (SEBR 4207).</title>
        <authorList>
            <person name="Labutti K."/>
            <person name="Mayilraj S."/>
            <person name="Clum A."/>
            <person name="Lucas S."/>
            <person name="Glavina Del Rio T."/>
            <person name="Nolan M."/>
            <person name="Tice H."/>
            <person name="Cheng J.F."/>
            <person name="Pitluck S."/>
            <person name="Liolios K."/>
            <person name="Ivanova N."/>
            <person name="Mavromatis K."/>
            <person name="Mikhailova N."/>
            <person name="Pati A."/>
            <person name="Goodwin L."/>
            <person name="Chen A."/>
            <person name="Palaniappan K."/>
            <person name="Land M."/>
            <person name="Hauser L."/>
            <person name="Chang Y.J."/>
            <person name="Jeffries C.D."/>
            <person name="Rohde M."/>
            <person name="Spring S."/>
            <person name="Goker M."/>
            <person name="Woyke T."/>
            <person name="Bristow J."/>
            <person name="Eisen J.A."/>
            <person name="Markowitz V."/>
            <person name="Hugenholtz P."/>
            <person name="Kyrpides N.C."/>
            <person name="Klenk H.P."/>
            <person name="Lapidus A."/>
        </authorList>
    </citation>
    <scope>NUCLEOTIDE SEQUENCE [LARGE SCALE GENOMIC DNA]</scope>
    <source>
        <strain evidence="5 6">DSM 11002</strain>
    </source>
</reference>
<sequence>MDVRMAGVTKVFKPDIMAISDLYLSIPKGDFVYLIGETGSGKSTLLRMITREVRPSRGQISVGGVNVRRLRRGRLPHYRRDIGVVFQDFKLLPHLTARENVAFTLEAMGLSPRVVKTRSDEAVDRVGMWHRRNLKPPQLSGGEQQRVAIARAIVGSPALFLADEPTGNLDAHTAEYVMKLLLSIHAAGTTVIVATHDGSLVDSYRQRVVELHEGRLVRDERGGKYRNDGDL</sequence>
<comment type="similarity">
    <text evidence="1">Belongs to the ABC transporter superfamily.</text>
</comment>
<keyword evidence="2" id="KW-0547">Nucleotide-binding</keyword>
<evidence type="ECO:0000313" key="5">
    <source>
        <dbReference type="EMBL" id="EFC90233.1"/>
    </source>
</evidence>
<dbReference type="eggNOG" id="COG2884">
    <property type="taxonomic scope" value="Bacteria"/>
</dbReference>
<dbReference type="SMART" id="SM00382">
    <property type="entry name" value="AAA"/>
    <property type="match status" value="1"/>
</dbReference>
<dbReference type="InterPro" id="IPR027417">
    <property type="entry name" value="P-loop_NTPase"/>
</dbReference>
<dbReference type="PROSITE" id="PS00211">
    <property type="entry name" value="ABC_TRANSPORTER_1"/>
    <property type="match status" value="1"/>
</dbReference>
<evidence type="ECO:0000256" key="3">
    <source>
        <dbReference type="ARBA" id="ARBA00022840"/>
    </source>
</evidence>
<feature type="domain" description="ABC transporter" evidence="4">
    <location>
        <begin position="3"/>
        <end position="231"/>
    </location>
</feature>
<keyword evidence="6" id="KW-1185">Reference proteome</keyword>
<dbReference type="InterPro" id="IPR025662">
    <property type="entry name" value="Sigma_54_int_dom_ATP-bd_1"/>
</dbReference>
<dbReference type="Pfam" id="PF00005">
    <property type="entry name" value="ABC_tran"/>
    <property type="match status" value="1"/>
</dbReference>
<dbReference type="InterPro" id="IPR015854">
    <property type="entry name" value="ABC_transpr_LolD-like"/>
</dbReference>
<accession>D2Z315</accession>
<proteinExistence type="inferred from homology"/>
<dbReference type="EMBL" id="ABTR02000001">
    <property type="protein sequence ID" value="EFC90233.1"/>
    <property type="molecule type" value="Genomic_DNA"/>
</dbReference>
<dbReference type="SUPFAM" id="SSF52540">
    <property type="entry name" value="P-loop containing nucleoside triphosphate hydrolases"/>
    <property type="match status" value="1"/>
</dbReference>
<evidence type="ECO:0000313" key="6">
    <source>
        <dbReference type="Proteomes" id="UP000006427"/>
    </source>
</evidence>
<organism evidence="5 6">
    <name type="scientific">Dethiosulfovibrio peptidovorans DSM 11002</name>
    <dbReference type="NCBI Taxonomy" id="469381"/>
    <lineage>
        <taxon>Bacteria</taxon>
        <taxon>Thermotogati</taxon>
        <taxon>Synergistota</taxon>
        <taxon>Synergistia</taxon>
        <taxon>Synergistales</taxon>
        <taxon>Dethiosulfovibrionaceae</taxon>
        <taxon>Dethiosulfovibrio</taxon>
    </lineage>
</organism>
<dbReference type="AlphaFoldDB" id="D2Z315"/>
<dbReference type="GO" id="GO:0005886">
    <property type="term" value="C:plasma membrane"/>
    <property type="evidence" value="ECO:0007669"/>
    <property type="project" value="UniProtKB-ARBA"/>
</dbReference>